<dbReference type="Proteomes" id="UP000824120">
    <property type="component" value="Chromosome 1"/>
</dbReference>
<dbReference type="EMBL" id="JACXVP010000001">
    <property type="protein sequence ID" value="KAG5630846.1"/>
    <property type="molecule type" value="Genomic_DNA"/>
</dbReference>
<protein>
    <submittedName>
        <fullName evidence="1">Uncharacterized protein</fullName>
    </submittedName>
</protein>
<organism evidence="1 2">
    <name type="scientific">Solanum commersonii</name>
    <name type="common">Commerson's wild potato</name>
    <name type="synonym">Commerson's nightshade</name>
    <dbReference type="NCBI Taxonomy" id="4109"/>
    <lineage>
        <taxon>Eukaryota</taxon>
        <taxon>Viridiplantae</taxon>
        <taxon>Streptophyta</taxon>
        <taxon>Embryophyta</taxon>
        <taxon>Tracheophyta</taxon>
        <taxon>Spermatophyta</taxon>
        <taxon>Magnoliopsida</taxon>
        <taxon>eudicotyledons</taxon>
        <taxon>Gunneridae</taxon>
        <taxon>Pentapetalae</taxon>
        <taxon>asterids</taxon>
        <taxon>lamiids</taxon>
        <taxon>Solanales</taxon>
        <taxon>Solanaceae</taxon>
        <taxon>Solanoideae</taxon>
        <taxon>Solaneae</taxon>
        <taxon>Solanum</taxon>
    </lineage>
</organism>
<name>A0A9J6B299_SOLCO</name>
<sequence length="59" mass="6904">MVLGQYLGHGTLIFNNLRHFHKPFYESCSSPLAVKWPVKLRHFGAAQDRYLPSHHEPHH</sequence>
<gene>
    <name evidence="1" type="ORF">H5410_002563</name>
</gene>
<evidence type="ECO:0000313" key="1">
    <source>
        <dbReference type="EMBL" id="KAG5630846.1"/>
    </source>
</evidence>
<comment type="caution">
    <text evidence="1">The sequence shown here is derived from an EMBL/GenBank/DDBJ whole genome shotgun (WGS) entry which is preliminary data.</text>
</comment>
<proteinExistence type="predicted"/>
<keyword evidence="2" id="KW-1185">Reference proteome</keyword>
<accession>A0A9J6B299</accession>
<dbReference type="AlphaFoldDB" id="A0A9J6B299"/>
<evidence type="ECO:0000313" key="2">
    <source>
        <dbReference type="Proteomes" id="UP000824120"/>
    </source>
</evidence>
<reference evidence="1 2" key="1">
    <citation type="submission" date="2020-09" db="EMBL/GenBank/DDBJ databases">
        <title>De no assembly of potato wild relative species, Solanum commersonii.</title>
        <authorList>
            <person name="Cho K."/>
        </authorList>
    </citation>
    <scope>NUCLEOTIDE SEQUENCE [LARGE SCALE GENOMIC DNA]</scope>
    <source>
        <strain evidence="1">LZ3.2</strain>
        <tissue evidence="1">Leaf</tissue>
    </source>
</reference>